<dbReference type="InterPro" id="IPR005490">
    <property type="entry name" value="LD_TPept_cat_dom"/>
</dbReference>
<organism evidence="9 10">
    <name type="scientific">Histidinibacterium aquaticum</name>
    <dbReference type="NCBI Taxonomy" id="2613962"/>
    <lineage>
        <taxon>Bacteria</taxon>
        <taxon>Pseudomonadati</taxon>
        <taxon>Pseudomonadota</taxon>
        <taxon>Alphaproteobacteria</taxon>
        <taxon>Rhodobacterales</taxon>
        <taxon>Paracoccaceae</taxon>
        <taxon>Histidinibacterium</taxon>
    </lineage>
</organism>
<evidence type="ECO:0000256" key="7">
    <source>
        <dbReference type="PROSITE-ProRule" id="PRU01373"/>
    </source>
</evidence>
<dbReference type="EMBL" id="VYQE01000002">
    <property type="protein sequence ID" value="KAA9008706.1"/>
    <property type="molecule type" value="Genomic_DNA"/>
</dbReference>
<dbReference type="Gene3D" id="1.10.101.10">
    <property type="entry name" value="PGBD-like superfamily/PGBD"/>
    <property type="match status" value="1"/>
</dbReference>
<dbReference type="InterPro" id="IPR002477">
    <property type="entry name" value="Peptidoglycan-bd-like"/>
</dbReference>
<keyword evidence="4 7" id="KW-0133">Cell shape</keyword>
<accession>A0A5J5GK63</accession>
<gene>
    <name evidence="9" type="ORF">F3S47_05415</name>
</gene>
<evidence type="ECO:0000313" key="9">
    <source>
        <dbReference type="EMBL" id="KAA9008706.1"/>
    </source>
</evidence>
<dbReference type="CDD" id="cd16913">
    <property type="entry name" value="YkuD_like"/>
    <property type="match status" value="1"/>
</dbReference>
<dbReference type="InterPro" id="IPR036366">
    <property type="entry name" value="PGBDSf"/>
</dbReference>
<dbReference type="RefSeq" id="WP_150444239.1">
    <property type="nucleotide sequence ID" value="NZ_VYQE01000002.1"/>
</dbReference>
<dbReference type="InterPro" id="IPR045380">
    <property type="entry name" value="LD_TPept_scaffold_dom"/>
</dbReference>
<feature type="domain" description="L,D-TPase catalytic" evidence="8">
    <location>
        <begin position="299"/>
        <end position="471"/>
    </location>
</feature>
<evidence type="ECO:0000256" key="1">
    <source>
        <dbReference type="ARBA" id="ARBA00004752"/>
    </source>
</evidence>
<dbReference type="InterPro" id="IPR036365">
    <property type="entry name" value="PGBD-like_sf"/>
</dbReference>
<evidence type="ECO:0000259" key="8">
    <source>
        <dbReference type="PROSITE" id="PS52029"/>
    </source>
</evidence>
<keyword evidence="5 7" id="KW-0573">Peptidoglycan synthesis</keyword>
<dbReference type="GO" id="GO:0071555">
    <property type="term" value="P:cell wall organization"/>
    <property type="evidence" value="ECO:0007669"/>
    <property type="project" value="UniProtKB-UniRule"/>
</dbReference>
<dbReference type="Proteomes" id="UP000326554">
    <property type="component" value="Unassembled WGS sequence"/>
</dbReference>
<evidence type="ECO:0000256" key="3">
    <source>
        <dbReference type="ARBA" id="ARBA00022679"/>
    </source>
</evidence>
<feature type="active site" description="Proton donor/acceptor" evidence="7">
    <location>
        <position position="427"/>
    </location>
</feature>
<dbReference type="GO" id="GO:0009252">
    <property type="term" value="P:peptidoglycan biosynthetic process"/>
    <property type="evidence" value="ECO:0007669"/>
    <property type="project" value="UniProtKB-UniPathway"/>
</dbReference>
<keyword evidence="10" id="KW-1185">Reference proteome</keyword>
<feature type="active site" description="Nucleophile" evidence="7">
    <location>
        <position position="446"/>
    </location>
</feature>
<dbReference type="GO" id="GO:0004180">
    <property type="term" value="F:carboxypeptidase activity"/>
    <property type="evidence" value="ECO:0007669"/>
    <property type="project" value="UniProtKB-ARBA"/>
</dbReference>
<dbReference type="InterPro" id="IPR052905">
    <property type="entry name" value="LD-transpeptidase_YkuD-like"/>
</dbReference>
<protein>
    <submittedName>
        <fullName evidence="9">L,D-transpeptidase family protein</fullName>
    </submittedName>
</protein>
<sequence>MRLSDRIRARGVAAAVAAALIAPVAGTPAKAQIQIEFTAFAQTVAETAARDGDLSAFYRDREFSGLWTGTGEEAQMRRNAFLGALADAHIHGLPEARFNPEQAMMILRSARTPQEKAEAEVAMTRLFLDYARALNTGVLEPREVVSQIRREVQHKDRQELLASFAENPLGMLQSLPPSSPEYQRLVRAKMSLERTLAAGGYGPTVQATIRPGDSGSDVVRLRDRLRAMGYIGRTMTASYDREMVEAVEEFQADMGLEVDGVVGGATLEALNMGALERLESVLVAMERERWMNNIERGDRHIWVNLPDFTATIVDDGAVSFRTKSVIGTADVDRQTPEFSDEMDHMVINPYWYVPRSIIENEYLPDIRRNRNAHGQLQVINRQGQVVSRGAVRTGGSFPYSMRQPPGPSNALGRVKFMFPNQYNIYLHDTPAQHLFTRAVRAYSHGCIRLDDPYEFAYALLALQEDDPESFFQTRLRSGQNTRVNLEQTVPVHLVYRTAFTDVDGKLQFRDDIYGRDARIWDALAREGVAIRSVSG</sequence>
<dbReference type="PANTHER" id="PTHR41533:SF2">
    <property type="entry name" value="BLR7131 PROTEIN"/>
    <property type="match status" value="1"/>
</dbReference>
<dbReference type="PANTHER" id="PTHR41533">
    <property type="entry name" value="L,D-TRANSPEPTIDASE HI_1667-RELATED"/>
    <property type="match status" value="1"/>
</dbReference>
<proteinExistence type="inferred from homology"/>
<dbReference type="PROSITE" id="PS52029">
    <property type="entry name" value="LD_TPASE"/>
    <property type="match status" value="1"/>
</dbReference>
<dbReference type="InterPro" id="IPR038063">
    <property type="entry name" value="Transpep_catalytic_dom"/>
</dbReference>
<dbReference type="Pfam" id="PF03734">
    <property type="entry name" value="YkuD"/>
    <property type="match status" value="1"/>
</dbReference>
<reference evidence="9 10" key="1">
    <citation type="submission" date="2019-09" db="EMBL/GenBank/DDBJ databases">
        <authorList>
            <person name="Park J.-S."/>
            <person name="Choi H.-J."/>
        </authorList>
    </citation>
    <scope>NUCLEOTIDE SEQUENCE [LARGE SCALE GENOMIC DNA]</scope>
    <source>
        <strain evidence="9 10">176SS1-4</strain>
    </source>
</reference>
<dbReference type="AlphaFoldDB" id="A0A5J5GK63"/>
<keyword evidence="6 7" id="KW-0961">Cell wall biogenesis/degradation</keyword>
<dbReference type="UniPathway" id="UPA00219"/>
<evidence type="ECO:0000256" key="4">
    <source>
        <dbReference type="ARBA" id="ARBA00022960"/>
    </source>
</evidence>
<comment type="caution">
    <text evidence="9">The sequence shown here is derived from an EMBL/GenBank/DDBJ whole genome shotgun (WGS) entry which is preliminary data.</text>
</comment>
<dbReference type="GO" id="GO:0016740">
    <property type="term" value="F:transferase activity"/>
    <property type="evidence" value="ECO:0007669"/>
    <property type="project" value="UniProtKB-KW"/>
</dbReference>
<name>A0A5J5GK63_9RHOB</name>
<evidence type="ECO:0000256" key="6">
    <source>
        <dbReference type="ARBA" id="ARBA00023316"/>
    </source>
</evidence>
<dbReference type="SUPFAM" id="SSF47090">
    <property type="entry name" value="PGBD-like"/>
    <property type="match status" value="1"/>
</dbReference>
<comment type="similarity">
    <text evidence="2">Belongs to the YkuD family.</text>
</comment>
<evidence type="ECO:0000256" key="2">
    <source>
        <dbReference type="ARBA" id="ARBA00005992"/>
    </source>
</evidence>
<comment type="pathway">
    <text evidence="1 7">Cell wall biogenesis; peptidoglycan biosynthesis.</text>
</comment>
<dbReference type="Pfam" id="PF01471">
    <property type="entry name" value="PG_binding_1"/>
    <property type="match status" value="1"/>
</dbReference>
<keyword evidence="3" id="KW-0808">Transferase</keyword>
<evidence type="ECO:0000313" key="10">
    <source>
        <dbReference type="Proteomes" id="UP000326554"/>
    </source>
</evidence>
<dbReference type="GO" id="GO:0008360">
    <property type="term" value="P:regulation of cell shape"/>
    <property type="evidence" value="ECO:0007669"/>
    <property type="project" value="UniProtKB-UniRule"/>
</dbReference>
<dbReference type="Pfam" id="PF20142">
    <property type="entry name" value="Scaffold"/>
    <property type="match status" value="1"/>
</dbReference>
<dbReference type="Gene3D" id="2.40.440.10">
    <property type="entry name" value="L,D-transpeptidase catalytic domain-like"/>
    <property type="match status" value="1"/>
</dbReference>
<evidence type="ECO:0000256" key="5">
    <source>
        <dbReference type="ARBA" id="ARBA00022984"/>
    </source>
</evidence>
<dbReference type="SUPFAM" id="SSF141523">
    <property type="entry name" value="L,D-transpeptidase catalytic domain-like"/>
    <property type="match status" value="1"/>
</dbReference>